<dbReference type="SMART" id="SM00252">
    <property type="entry name" value="SH2"/>
    <property type="match status" value="1"/>
</dbReference>
<dbReference type="WBParaSite" id="ACRNAN_scaffold1913.g8144.t1">
    <property type="protein sequence ID" value="ACRNAN_scaffold1913.g8144.t1"/>
    <property type="gene ID" value="ACRNAN_scaffold1913.g8144"/>
</dbReference>
<feature type="domain" description="SH2" evidence="2">
    <location>
        <begin position="18"/>
        <end position="110"/>
    </location>
</feature>
<evidence type="ECO:0000313" key="4">
    <source>
        <dbReference type="WBParaSite" id="ACRNAN_scaffold1913.g8144.t1"/>
    </source>
</evidence>
<evidence type="ECO:0000256" key="1">
    <source>
        <dbReference type="PROSITE-ProRule" id="PRU00191"/>
    </source>
</evidence>
<evidence type="ECO:0000313" key="3">
    <source>
        <dbReference type="Proteomes" id="UP000887540"/>
    </source>
</evidence>
<keyword evidence="3" id="KW-1185">Reference proteome</keyword>
<evidence type="ECO:0000259" key="2">
    <source>
        <dbReference type="PROSITE" id="PS50001"/>
    </source>
</evidence>
<keyword evidence="1" id="KW-0727">SH2 domain</keyword>
<name>A0A914D547_9BILA</name>
<dbReference type="PRINTS" id="PR00401">
    <property type="entry name" value="SH2DOMAIN"/>
</dbReference>
<sequence length="131" mass="15156">MSRSRFEQIAEYLEDMSWFHGIVRREMAESLIIKEGEFLVRQSATFPGQIILTLMDSEDFPQHICLVDLDARIKTSENEFNSIVQLIKYHLTNNIPLVYGDVVLYIRKPVCRPGSTPSSETPTPLGMKRFY</sequence>
<dbReference type="SUPFAM" id="SSF55550">
    <property type="entry name" value="SH2 domain"/>
    <property type="match status" value="1"/>
</dbReference>
<dbReference type="InterPro" id="IPR000980">
    <property type="entry name" value="SH2"/>
</dbReference>
<dbReference type="AlphaFoldDB" id="A0A914D547"/>
<protein>
    <submittedName>
        <fullName evidence="4">SH2 domain-containing protein</fullName>
    </submittedName>
</protein>
<accession>A0A914D547</accession>
<dbReference type="PANTHER" id="PTHR14247:SF8">
    <property type="entry name" value="RAS-GEF DOMAIN-CONTAINING PROTEIN"/>
    <property type="match status" value="1"/>
</dbReference>
<proteinExistence type="predicted"/>
<organism evidence="3 4">
    <name type="scientific">Acrobeloides nanus</name>
    <dbReference type="NCBI Taxonomy" id="290746"/>
    <lineage>
        <taxon>Eukaryota</taxon>
        <taxon>Metazoa</taxon>
        <taxon>Ecdysozoa</taxon>
        <taxon>Nematoda</taxon>
        <taxon>Chromadorea</taxon>
        <taxon>Rhabditida</taxon>
        <taxon>Tylenchina</taxon>
        <taxon>Cephalobomorpha</taxon>
        <taxon>Cephaloboidea</taxon>
        <taxon>Cephalobidae</taxon>
        <taxon>Acrobeloides</taxon>
    </lineage>
</organism>
<reference evidence="4" key="1">
    <citation type="submission" date="2022-11" db="UniProtKB">
        <authorList>
            <consortium name="WormBaseParasite"/>
        </authorList>
    </citation>
    <scope>IDENTIFICATION</scope>
</reference>
<dbReference type="InterPro" id="IPR036860">
    <property type="entry name" value="SH2_dom_sf"/>
</dbReference>
<dbReference type="Proteomes" id="UP000887540">
    <property type="component" value="Unplaced"/>
</dbReference>
<dbReference type="Gene3D" id="3.30.505.10">
    <property type="entry name" value="SH2 domain"/>
    <property type="match status" value="1"/>
</dbReference>
<dbReference type="InterPro" id="IPR051853">
    <property type="entry name" value="SH2-Ras-GEF_adapter"/>
</dbReference>
<dbReference type="Pfam" id="PF00017">
    <property type="entry name" value="SH2"/>
    <property type="match status" value="1"/>
</dbReference>
<dbReference type="PROSITE" id="PS50001">
    <property type="entry name" value="SH2"/>
    <property type="match status" value="1"/>
</dbReference>
<dbReference type="PANTHER" id="PTHR14247">
    <property type="entry name" value="BREAST CANCER ANTI-ESTROGEN RESISTANCE PROTEIN 3 HOMOLOG-LIKE PROTEIN"/>
    <property type="match status" value="1"/>
</dbReference>